<dbReference type="OrthoDB" id="1705416at2759"/>
<feature type="region of interest" description="Disordered" evidence="1">
    <location>
        <begin position="106"/>
        <end position="133"/>
    </location>
</feature>
<reference evidence="2" key="1">
    <citation type="submission" date="2021-02" db="EMBL/GenBank/DDBJ databases">
        <authorList>
            <person name="Dougan E. K."/>
            <person name="Rhodes N."/>
            <person name="Thang M."/>
            <person name="Chan C."/>
        </authorList>
    </citation>
    <scope>NUCLEOTIDE SEQUENCE</scope>
</reference>
<protein>
    <recommendedName>
        <fullName evidence="4">Altered inheritance of mitochondria protein 24, mitochondrial</fullName>
    </recommendedName>
</protein>
<dbReference type="Gene3D" id="3.60.160.10">
    <property type="entry name" value="Mitochondrial biogenesis AIM24"/>
    <property type="match status" value="2"/>
</dbReference>
<dbReference type="EMBL" id="CAJNNV010032538">
    <property type="protein sequence ID" value="CAE8640284.1"/>
    <property type="molecule type" value="Genomic_DNA"/>
</dbReference>
<dbReference type="InterPro" id="IPR036983">
    <property type="entry name" value="AIM24_sf"/>
</dbReference>
<comment type="caution">
    <text evidence="2">The sequence shown here is derived from an EMBL/GenBank/DDBJ whole genome shotgun (WGS) entry which is preliminary data.</text>
</comment>
<dbReference type="SUPFAM" id="SSF51219">
    <property type="entry name" value="TRAP-like"/>
    <property type="match status" value="2"/>
</dbReference>
<dbReference type="Pfam" id="PF01987">
    <property type="entry name" value="AIM24"/>
    <property type="match status" value="2"/>
</dbReference>
<dbReference type="AlphaFoldDB" id="A0A813HNQ6"/>
<dbReference type="PANTHER" id="PTHR43657:SF1">
    <property type="entry name" value="ALTERED INHERITANCE OF MITOCHONDRIA PROTEIN 24, MITOCHONDRIAL"/>
    <property type="match status" value="1"/>
</dbReference>
<accession>A0A813HNQ6</accession>
<dbReference type="PANTHER" id="PTHR43657">
    <property type="entry name" value="TRYPTOPHAN RNA-BINDING ATTENUATOR PROTEIN-LIKE PROTEIN"/>
    <property type="match status" value="1"/>
</dbReference>
<dbReference type="InterPro" id="IPR016031">
    <property type="entry name" value="Trp_RNA-bd_attenuator-like_dom"/>
</dbReference>
<gene>
    <name evidence="2" type="ORF">PGLA1383_LOCUS55182</name>
</gene>
<dbReference type="InterPro" id="IPR002838">
    <property type="entry name" value="AIM24"/>
</dbReference>
<evidence type="ECO:0000256" key="1">
    <source>
        <dbReference type="SAM" id="MobiDB-lite"/>
    </source>
</evidence>
<dbReference type="OMA" id="IAMSGNM"/>
<dbReference type="Proteomes" id="UP000654075">
    <property type="component" value="Unassembled WGS sequence"/>
</dbReference>
<sequence>MSFEVVHGAFASLKVTLRPGESVQAESDATVARSSTVAIKSRMPGGFLGAAARKLLTGESLFLQELTFDTSLASGAARTAASGDALLAPKAMGDIAIHSIGSRPASAAAQAADEGQPPTEGVPLDAASASSASNSDLGPLLIRRGAFLAASMGVQVTSKAMLGSQFLLKGAFSGHGLFCLRAEGAGQVAFSSCGSIYRYDLGVDEERIVDNDHVVAWTETLQYKLAFQSRSLWHSATSGEGLACFFKGPGTVFVQSHSPKDFSFAGGGGSASSPAHQS</sequence>
<evidence type="ECO:0008006" key="4">
    <source>
        <dbReference type="Google" id="ProtNLM"/>
    </source>
</evidence>
<organism evidence="2 3">
    <name type="scientific">Polarella glacialis</name>
    <name type="common">Dinoflagellate</name>
    <dbReference type="NCBI Taxonomy" id="89957"/>
    <lineage>
        <taxon>Eukaryota</taxon>
        <taxon>Sar</taxon>
        <taxon>Alveolata</taxon>
        <taxon>Dinophyceae</taxon>
        <taxon>Suessiales</taxon>
        <taxon>Suessiaceae</taxon>
        <taxon>Polarella</taxon>
    </lineage>
</organism>
<proteinExistence type="predicted"/>
<evidence type="ECO:0000313" key="3">
    <source>
        <dbReference type="Proteomes" id="UP000654075"/>
    </source>
</evidence>
<feature type="non-terminal residue" evidence="2">
    <location>
        <position position="278"/>
    </location>
</feature>
<evidence type="ECO:0000313" key="2">
    <source>
        <dbReference type="EMBL" id="CAE8640284.1"/>
    </source>
</evidence>
<keyword evidence="3" id="KW-1185">Reference proteome</keyword>
<name>A0A813HNQ6_POLGL</name>